<comment type="caution">
    <text evidence="1">The sequence shown here is derived from an EMBL/GenBank/DDBJ whole genome shotgun (WGS) entry which is preliminary data.</text>
</comment>
<accession>A0AAI9T0R5</accession>
<dbReference type="EMBL" id="JAHUZD010000023">
    <property type="protein sequence ID" value="KAI3406507.2"/>
    <property type="molecule type" value="Genomic_DNA"/>
</dbReference>
<dbReference type="GeneID" id="73378256"/>
<keyword evidence="2" id="KW-1185">Reference proteome</keyword>
<name>A0AAI9T0R5_9ASCO</name>
<gene>
    <name evidence="1" type="ORF">KGF56_000639</name>
</gene>
<dbReference type="Proteomes" id="UP001202479">
    <property type="component" value="Unassembled WGS sequence"/>
</dbReference>
<dbReference type="Gene3D" id="2.160.20.70">
    <property type="match status" value="1"/>
</dbReference>
<sequence>MVDVNGKLLACNSIEELTQFRNSLKNDIPNDESNSIQKPAYTKKLESEQLQSIFNLIELKQNQLGRFKFKFVGDPQPPTHFNYNTKSSEKEVGVSATNCNSIILDGKLVELNSDYSYIESCRRSVLNLNTKSLHLQEAIDSIVKVVSNGPILIQKMSNCIIVLSCHQARFHNVSDSVVIVVNNDNEKRPLMIENCRNLITNDIRIEDFNHPLKDFKDPGFTVLNEEQTIKIIQMVDECNLENLKTMLSLYIKKEEEGESRS</sequence>
<dbReference type="RefSeq" id="XP_049182252.1">
    <property type="nucleotide sequence ID" value="XM_049326570.1"/>
</dbReference>
<dbReference type="InterPro" id="IPR016098">
    <property type="entry name" value="CAP/MinC_C"/>
</dbReference>
<evidence type="ECO:0000313" key="2">
    <source>
        <dbReference type="Proteomes" id="UP001202479"/>
    </source>
</evidence>
<organism evidence="1 2">
    <name type="scientific">Candida oxycetoniae</name>
    <dbReference type="NCBI Taxonomy" id="497107"/>
    <lineage>
        <taxon>Eukaryota</taxon>
        <taxon>Fungi</taxon>
        <taxon>Dikarya</taxon>
        <taxon>Ascomycota</taxon>
        <taxon>Saccharomycotina</taxon>
        <taxon>Pichiomycetes</taxon>
        <taxon>Debaryomycetaceae</taxon>
        <taxon>Candida/Lodderomyces clade</taxon>
        <taxon>Candida</taxon>
    </lineage>
</organism>
<evidence type="ECO:0008006" key="3">
    <source>
        <dbReference type="Google" id="ProtNLM"/>
    </source>
</evidence>
<dbReference type="AlphaFoldDB" id="A0AAI9T0R5"/>
<evidence type="ECO:0000313" key="1">
    <source>
        <dbReference type="EMBL" id="KAI3406507.2"/>
    </source>
</evidence>
<protein>
    <recommendedName>
        <fullName evidence="3">C-CAP/cofactor C-like domain-containing protein</fullName>
    </recommendedName>
</protein>
<proteinExistence type="predicted"/>
<reference evidence="1" key="1">
    <citation type="journal article" date="2022" name="DNA Res.">
        <title>Genome analysis of five recently described species of the CUG-Ser clade uncovers Candida theae as a new hybrid lineage with pathogenic potential in the Candida parapsilosis species complex.</title>
        <authorList>
            <person name="Mixao V."/>
            <person name="Del Olmo V."/>
            <person name="Hegedusova E."/>
            <person name="Saus E."/>
            <person name="Pryszcz L."/>
            <person name="Cillingova A."/>
            <person name="Nosek J."/>
            <person name="Gabaldon T."/>
        </authorList>
    </citation>
    <scope>NUCLEOTIDE SEQUENCE</scope>
    <source>
        <strain evidence="1">CBS 10844</strain>
    </source>
</reference>